<evidence type="ECO:0000259" key="1">
    <source>
        <dbReference type="Pfam" id="PF08937"/>
    </source>
</evidence>
<dbReference type="Proteomes" id="UP000263098">
    <property type="component" value="Unassembled WGS sequence"/>
</dbReference>
<gene>
    <name evidence="2" type="ORF">DHW31_04015</name>
</gene>
<dbReference type="EMBL" id="DPVG01000145">
    <property type="protein sequence ID" value="HCK23942.1"/>
    <property type="molecule type" value="Genomic_DNA"/>
</dbReference>
<evidence type="ECO:0000313" key="2">
    <source>
        <dbReference type="EMBL" id="HCK23942.1"/>
    </source>
</evidence>
<sequence length="184" mass="21120">MAYRTRTYIAGEWDGDSNAIGQIYSWNDGNKWSLDFVDAHKNKQCYDSSMPCTIKNSLSERMGRSKIFVLVVGNNTKSTRKGSCSYQNCGNKRYDYFSGQYNCGVIGKSYSTESFIDYECRLAYNAWRNGEMKIVVLYNAATVDKSKCPEILKNVGTHVAMKSYNYVWQAYRYDYNKVKNAIEG</sequence>
<dbReference type="Pfam" id="PF08937">
    <property type="entry name" value="ThsB_TIR"/>
    <property type="match status" value="1"/>
</dbReference>
<name>A0A3D2SCF8_9BACE</name>
<proteinExistence type="predicted"/>
<reference evidence="2 3" key="1">
    <citation type="journal article" date="2018" name="Nat. Biotechnol.">
        <title>A standardized bacterial taxonomy based on genome phylogeny substantially revises the tree of life.</title>
        <authorList>
            <person name="Parks D.H."/>
            <person name="Chuvochina M."/>
            <person name="Waite D.W."/>
            <person name="Rinke C."/>
            <person name="Skarshewski A."/>
            <person name="Chaumeil P.A."/>
            <person name="Hugenholtz P."/>
        </authorList>
    </citation>
    <scope>NUCLEOTIDE SEQUENCE [LARGE SCALE GENOMIC DNA]</scope>
    <source>
        <strain evidence="2">UBA9667</strain>
    </source>
</reference>
<feature type="domain" description="Thoeris protein ThsB TIR-like" evidence="1">
    <location>
        <begin position="14"/>
        <end position="80"/>
    </location>
</feature>
<organism evidence="2 3">
    <name type="scientific">Bacteroides graminisolvens</name>
    <dbReference type="NCBI Taxonomy" id="477666"/>
    <lineage>
        <taxon>Bacteria</taxon>
        <taxon>Pseudomonadati</taxon>
        <taxon>Bacteroidota</taxon>
        <taxon>Bacteroidia</taxon>
        <taxon>Bacteroidales</taxon>
        <taxon>Bacteroidaceae</taxon>
        <taxon>Bacteroides</taxon>
    </lineage>
</organism>
<dbReference type="InterPro" id="IPR015032">
    <property type="entry name" value="ThsB__TIR-like_domain"/>
</dbReference>
<comment type="caution">
    <text evidence="2">The sequence shown here is derived from an EMBL/GenBank/DDBJ whole genome shotgun (WGS) entry which is preliminary data.</text>
</comment>
<evidence type="ECO:0000313" key="3">
    <source>
        <dbReference type="Proteomes" id="UP000263098"/>
    </source>
</evidence>
<dbReference type="Gene3D" id="3.40.50.11200">
    <property type="match status" value="1"/>
</dbReference>
<accession>A0A3D2SCF8</accession>
<protein>
    <submittedName>
        <fullName evidence="2">Molecular chaperone Tir</fullName>
    </submittedName>
</protein>
<dbReference type="AlphaFoldDB" id="A0A3D2SCF8"/>